<dbReference type="PANTHER" id="PTHR10632:SF2">
    <property type="entry name" value="SULFIDE:QUINONE OXIDOREDUCTASE, MITOCHONDRIAL"/>
    <property type="match status" value="1"/>
</dbReference>
<dbReference type="GeneID" id="119744749"/>
<keyword evidence="5" id="KW-0274">FAD</keyword>
<dbReference type="AlphaFoldDB" id="A0A914BKG7"/>
<dbReference type="Pfam" id="PF07992">
    <property type="entry name" value="Pyr_redox_2"/>
    <property type="match status" value="1"/>
</dbReference>
<dbReference type="GO" id="GO:0106436">
    <property type="term" value="F:glutathione-dependent sulfide quinone oxidoreductase activity"/>
    <property type="evidence" value="ECO:0007669"/>
    <property type="project" value="UniProtKB-EC"/>
</dbReference>
<dbReference type="SUPFAM" id="SSF51905">
    <property type="entry name" value="FAD/NAD(P)-binding domain"/>
    <property type="match status" value="1"/>
</dbReference>
<evidence type="ECO:0000313" key="19">
    <source>
        <dbReference type="Proteomes" id="UP000887568"/>
    </source>
</evidence>
<dbReference type="OMA" id="ERYSMFI"/>
<comment type="cofactor">
    <cofactor evidence="1">
        <name>FAD</name>
        <dbReference type="ChEBI" id="CHEBI:57692"/>
    </cofactor>
</comment>
<dbReference type="EC" id="1.8.5.8" evidence="14"/>
<evidence type="ECO:0000256" key="16">
    <source>
        <dbReference type="ARBA" id="ARBA00082958"/>
    </source>
</evidence>
<reference evidence="18" key="1">
    <citation type="submission" date="2022-11" db="UniProtKB">
        <authorList>
            <consortium name="EnsemblMetazoa"/>
        </authorList>
    </citation>
    <scope>IDENTIFICATION</scope>
</reference>
<comment type="function">
    <text evidence="12">Catalyzes the oxidation of hydrogen sulfide with the help of a quinone, such as ubiquinone-10, giving rise to thiosulfate and ultimately to sulfane (molecular sulfur) atoms. Requires an additional electron acceptor; can use sulfite, sulfide or cyanide (in vitro). It is believed the in vivo electron acceptor is glutathione.</text>
</comment>
<evidence type="ECO:0000256" key="6">
    <source>
        <dbReference type="ARBA" id="ARBA00022946"/>
    </source>
</evidence>
<evidence type="ECO:0000256" key="15">
    <source>
        <dbReference type="ARBA" id="ARBA00070160"/>
    </source>
</evidence>
<dbReference type="GO" id="GO:0048038">
    <property type="term" value="F:quinone binding"/>
    <property type="evidence" value="ECO:0007669"/>
    <property type="project" value="UniProtKB-KW"/>
</dbReference>
<dbReference type="GO" id="GO:0070224">
    <property type="term" value="F:sulfide:quinone oxidoreductase activity"/>
    <property type="evidence" value="ECO:0007669"/>
    <property type="project" value="TreeGrafter"/>
</dbReference>
<dbReference type="PANTHER" id="PTHR10632">
    <property type="entry name" value="SULFIDE:QUINONE OXIDOREDUCTASE"/>
    <property type="match status" value="1"/>
</dbReference>
<evidence type="ECO:0000256" key="3">
    <source>
        <dbReference type="ARBA" id="ARBA00022630"/>
    </source>
</evidence>
<comment type="similarity">
    <text evidence="13">Belongs to the SQRD family.</text>
</comment>
<dbReference type="GO" id="GO:0071949">
    <property type="term" value="F:FAD binding"/>
    <property type="evidence" value="ECO:0007669"/>
    <property type="project" value="TreeGrafter"/>
</dbReference>
<dbReference type="RefSeq" id="XP_038076778.1">
    <property type="nucleotide sequence ID" value="XM_038220850.1"/>
</dbReference>
<dbReference type="GO" id="GO:0005739">
    <property type="term" value="C:mitochondrion"/>
    <property type="evidence" value="ECO:0007669"/>
    <property type="project" value="UniProtKB-SubCell"/>
</dbReference>
<evidence type="ECO:0000256" key="13">
    <source>
        <dbReference type="ARBA" id="ARBA00060891"/>
    </source>
</evidence>
<keyword evidence="6" id="KW-0809">Transit peptide</keyword>
<evidence type="ECO:0000256" key="8">
    <source>
        <dbReference type="ARBA" id="ARBA00023128"/>
    </source>
</evidence>
<evidence type="ECO:0000256" key="2">
    <source>
        <dbReference type="ARBA" id="ARBA00004173"/>
    </source>
</evidence>
<evidence type="ECO:0000259" key="17">
    <source>
        <dbReference type="Pfam" id="PF07992"/>
    </source>
</evidence>
<evidence type="ECO:0000256" key="9">
    <source>
        <dbReference type="ARBA" id="ARBA00051038"/>
    </source>
</evidence>
<evidence type="ECO:0000256" key="7">
    <source>
        <dbReference type="ARBA" id="ARBA00023002"/>
    </source>
</evidence>
<comment type="catalytic activity">
    <reaction evidence="11">
        <text>a quinone + hydrogen sulfide + glutathione + H(+) = S-sulfanylglutathione + a quinol</text>
        <dbReference type="Rhea" id="RHEA:55156"/>
        <dbReference type="ChEBI" id="CHEBI:15378"/>
        <dbReference type="ChEBI" id="CHEBI:24646"/>
        <dbReference type="ChEBI" id="CHEBI:29919"/>
        <dbReference type="ChEBI" id="CHEBI:57925"/>
        <dbReference type="ChEBI" id="CHEBI:58905"/>
        <dbReference type="ChEBI" id="CHEBI:132124"/>
        <dbReference type="EC" id="1.8.5.8"/>
    </reaction>
    <physiologicalReaction direction="left-to-right" evidence="11">
        <dbReference type="Rhea" id="RHEA:55157"/>
    </physiologicalReaction>
</comment>
<dbReference type="InterPro" id="IPR023753">
    <property type="entry name" value="FAD/NAD-binding_dom"/>
</dbReference>
<dbReference type="Gene3D" id="3.50.50.60">
    <property type="entry name" value="FAD/NAD(P)-binding domain"/>
    <property type="match status" value="2"/>
</dbReference>
<comment type="catalytic activity">
    <reaction evidence="9">
        <text>ubiquinone-10 + hydrogen sulfide + sulfite + 2 H(+) = ubiquinol-10 + thiosulfate</text>
        <dbReference type="Rhea" id="RHEA:38359"/>
        <dbReference type="ChEBI" id="CHEBI:15378"/>
        <dbReference type="ChEBI" id="CHEBI:17359"/>
        <dbReference type="ChEBI" id="CHEBI:29919"/>
        <dbReference type="ChEBI" id="CHEBI:33542"/>
        <dbReference type="ChEBI" id="CHEBI:46245"/>
        <dbReference type="ChEBI" id="CHEBI:64183"/>
    </reaction>
    <physiologicalReaction direction="left-to-right" evidence="9">
        <dbReference type="Rhea" id="RHEA:38360"/>
    </physiologicalReaction>
</comment>
<evidence type="ECO:0000256" key="10">
    <source>
        <dbReference type="ARBA" id="ARBA00052810"/>
    </source>
</evidence>
<keyword evidence="8" id="KW-0496">Mitochondrion</keyword>
<evidence type="ECO:0000256" key="14">
    <source>
        <dbReference type="ARBA" id="ARBA00066447"/>
    </source>
</evidence>
<keyword evidence="19" id="KW-1185">Reference proteome</keyword>
<keyword evidence="7" id="KW-0560">Oxidoreductase</keyword>
<evidence type="ECO:0000256" key="5">
    <source>
        <dbReference type="ARBA" id="ARBA00022827"/>
    </source>
</evidence>
<keyword evidence="3" id="KW-0285">Flavoprotein</keyword>
<protein>
    <recommendedName>
        <fullName evidence="15">Sulfide:quinone oxidoreductase, mitochondrial</fullName>
        <ecNumber evidence="14">1.8.5.8</ecNumber>
    </recommendedName>
    <alternativeName>
        <fullName evidence="16">Sulfide quinone oxidoreductase</fullName>
    </alternativeName>
</protein>
<evidence type="ECO:0000256" key="12">
    <source>
        <dbReference type="ARBA" id="ARBA00059167"/>
    </source>
</evidence>
<evidence type="ECO:0000256" key="11">
    <source>
        <dbReference type="ARBA" id="ARBA00052986"/>
    </source>
</evidence>
<sequence>MAFLESVTMARQLKPFKVLPWILSRHVAPSTSSRHGRLASTATSAPSPSMYKFVVVGGGSGGLAMASSLSRKHGKGQVAVIEPSEEHFYQPMWTLVGGGIKKKEQSRGLTKDVMPKACDWIKEKAVEFDPENNSVKTSGGKVVQYDYLVVAMGLQLNFDKLKGLPEALENDPMVCCNYSYNTVDKTFKALQNFKSGNAIFTIPNTPVKCAGAPQKIMYLTEEYFRQNNKRDKATVMYCSPLPSIFSAPKYAAVMMEICKKRGIQVNLRHNLVEIKPQSKEAVFAKLDTEPNETITLPYEMLHVPPPMGPPDILKASPLAGPAGFLSVNKETGQHTKYPNVFGIGDCTDFPTSKTAAAAAAQSGVLKKTINAVVNGLTPVAKYDGYTSCPLITGRRSCVLAEFDYNLEPLETFPFDQSKERRSMYHMKADFMPTMYWHAFVKGLWTGPALYRKIMHLGFSR</sequence>
<name>A0A914BKG7_PATMI</name>
<dbReference type="InterPro" id="IPR036188">
    <property type="entry name" value="FAD/NAD-bd_sf"/>
</dbReference>
<comment type="subcellular location">
    <subcellularLocation>
        <location evidence="2">Mitochondrion</location>
    </subcellularLocation>
</comment>
<evidence type="ECO:0000256" key="4">
    <source>
        <dbReference type="ARBA" id="ARBA00022719"/>
    </source>
</evidence>
<comment type="catalytic activity">
    <reaction evidence="10">
        <text>ubiquinone-10 + hydrogen sulfide + glutathione + H(+) = S-sulfanylglutathione + ubiquinol-10</text>
        <dbReference type="Rhea" id="RHEA:62608"/>
        <dbReference type="ChEBI" id="CHEBI:15378"/>
        <dbReference type="ChEBI" id="CHEBI:29919"/>
        <dbReference type="ChEBI" id="CHEBI:46245"/>
        <dbReference type="ChEBI" id="CHEBI:57925"/>
        <dbReference type="ChEBI" id="CHEBI:58905"/>
        <dbReference type="ChEBI" id="CHEBI:64183"/>
    </reaction>
    <physiologicalReaction direction="left-to-right" evidence="10">
        <dbReference type="Rhea" id="RHEA:62609"/>
    </physiologicalReaction>
</comment>
<dbReference type="FunFam" id="3.50.50.60:FF:000034">
    <property type="entry name" value="sulfide:quinone oxidoreductase, mitochondrial"/>
    <property type="match status" value="1"/>
</dbReference>
<dbReference type="OrthoDB" id="5376590at2759"/>
<dbReference type="GO" id="GO:0070221">
    <property type="term" value="P:sulfide oxidation, using sulfide:quinone oxidoreductase"/>
    <property type="evidence" value="ECO:0007669"/>
    <property type="project" value="TreeGrafter"/>
</dbReference>
<dbReference type="InterPro" id="IPR015904">
    <property type="entry name" value="Sulphide_quinone_reductase"/>
</dbReference>
<feature type="domain" description="FAD/NAD(P)-binding" evidence="17">
    <location>
        <begin position="51"/>
        <end position="360"/>
    </location>
</feature>
<proteinExistence type="inferred from homology"/>
<evidence type="ECO:0000256" key="1">
    <source>
        <dbReference type="ARBA" id="ARBA00001974"/>
    </source>
</evidence>
<dbReference type="Proteomes" id="UP000887568">
    <property type="component" value="Unplaced"/>
</dbReference>
<dbReference type="EnsemblMetazoa" id="XM_038220850.1">
    <property type="protein sequence ID" value="XP_038076778.1"/>
    <property type="gene ID" value="LOC119744749"/>
</dbReference>
<keyword evidence="4" id="KW-0874">Quinone</keyword>
<evidence type="ECO:0000313" key="18">
    <source>
        <dbReference type="EnsemblMetazoa" id="XP_038076778.1"/>
    </source>
</evidence>
<organism evidence="18 19">
    <name type="scientific">Patiria miniata</name>
    <name type="common">Bat star</name>
    <name type="synonym">Asterina miniata</name>
    <dbReference type="NCBI Taxonomy" id="46514"/>
    <lineage>
        <taxon>Eukaryota</taxon>
        <taxon>Metazoa</taxon>
        <taxon>Echinodermata</taxon>
        <taxon>Eleutherozoa</taxon>
        <taxon>Asterozoa</taxon>
        <taxon>Asteroidea</taxon>
        <taxon>Valvatacea</taxon>
        <taxon>Valvatida</taxon>
        <taxon>Asterinidae</taxon>
        <taxon>Patiria</taxon>
    </lineage>
</organism>
<accession>A0A914BKG7</accession>